<dbReference type="EMBL" id="CADCXV010000749">
    <property type="protein sequence ID" value="CAB0034659.1"/>
    <property type="molecule type" value="Genomic_DNA"/>
</dbReference>
<dbReference type="AlphaFoldDB" id="A0A6H5IG02"/>
<sequence>MSFPFVSRLRGLAARRTRDLNELSRTACIVIVTFSTKLQVCQQDCAAQRRCRFFPRIAD</sequence>
<gene>
    <name evidence="1" type="ORF">TBRA_LOCUS6557</name>
</gene>
<accession>A0A6H5IG02</accession>
<dbReference type="Proteomes" id="UP000479190">
    <property type="component" value="Unassembled WGS sequence"/>
</dbReference>
<reference evidence="1 2" key="1">
    <citation type="submission" date="2020-02" db="EMBL/GenBank/DDBJ databases">
        <authorList>
            <person name="Ferguson B K."/>
        </authorList>
    </citation>
    <scope>NUCLEOTIDE SEQUENCE [LARGE SCALE GENOMIC DNA]</scope>
</reference>
<keyword evidence="2" id="KW-1185">Reference proteome</keyword>
<organism evidence="1 2">
    <name type="scientific">Trichogramma brassicae</name>
    <dbReference type="NCBI Taxonomy" id="86971"/>
    <lineage>
        <taxon>Eukaryota</taxon>
        <taxon>Metazoa</taxon>
        <taxon>Ecdysozoa</taxon>
        <taxon>Arthropoda</taxon>
        <taxon>Hexapoda</taxon>
        <taxon>Insecta</taxon>
        <taxon>Pterygota</taxon>
        <taxon>Neoptera</taxon>
        <taxon>Endopterygota</taxon>
        <taxon>Hymenoptera</taxon>
        <taxon>Apocrita</taxon>
        <taxon>Proctotrupomorpha</taxon>
        <taxon>Chalcidoidea</taxon>
        <taxon>Trichogrammatidae</taxon>
        <taxon>Trichogramma</taxon>
    </lineage>
</organism>
<evidence type="ECO:0000313" key="1">
    <source>
        <dbReference type="EMBL" id="CAB0034659.1"/>
    </source>
</evidence>
<evidence type="ECO:0000313" key="2">
    <source>
        <dbReference type="Proteomes" id="UP000479190"/>
    </source>
</evidence>
<proteinExistence type="predicted"/>
<protein>
    <submittedName>
        <fullName evidence="1">Uncharacterized protein</fullName>
    </submittedName>
</protein>
<name>A0A6H5IG02_9HYME</name>